<dbReference type="Proteomes" id="UP000586976">
    <property type="component" value="Unassembled WGS sequence"/>
</dbReference>
<accession>A0A7W2HEJ5</accession>
<dbReference type="RefSeq" id="WP_181863028.1">
    <property type="nucleotide sequence ID" value="NZ_JACEQY010000004.1"/>
</dbReference>
<evidence type="ECO:0000313" key="2">
    <source>
        <dbReference type="Proteomes" id="UP000586976"/>
    </source>
</evidence>
<evidence type="ECO:0000313" key="1">
    <source>
        <dbReference type="EMBL" id="MBA4860957.1"/>
    </source>
</evidence>
<proteinExistence type="predicted"/>
<dbReference type="EMBL" id="JACEQY010000004">
    <property type="protein sequence ID" value="MBA4860957.1"/>
    <property type="molecule type" value="Genomic_DNA"/>
</dbReference>
<reference evidence="1 2" key="1">
    <citation type="submission" date="2020-07" db="EMBL/GenBank/DDBJ databases">
        <title>Streptomyces isolated from Indian soil.</title>
        <authorList>
            <person name="Mandal S."/>
            <person name="Maiti P.K."/>
        </authorList>
    </citation>
    <scope>NUCLEOTIDE SEQUENCE [LARGE SCALE GENOMIC DNA]</scope>
    <source>
        <strain evidence="1 2">PSKA54</strain>
    </source>
</reference>
<comment type="caution">
    <text evidence="1">The sequence shown here is derived from an EMBL/GenBank/DDBJ whole genome shotgun (WGS) entry which is preliminary data.</text>
</comment>
<organism evidence="1 2">
    <name type="scientific">Streptomyces himalayensis subsp. aureolus</name>
    <dbReference type="NCBI Taxonomy" id="2758039"/>
    <lineage>
        <taxon>Bacteria</taxon>
        <taxon>Bacillati</taxon>
        <taxon>Actinomycetota</taxon>
        <taxon>Actinomycetes</taxon>
        <taxon>Kitasatosporales</taxon>
        <taxon>Streptomycetaceae</taxon>
        <taxon>Streptomyces</taxon>
        <taxon>Streptomyces himalayensis</taxon>
    </lineage>
</organism>
<dbReference type="AlphaFoldDB" id="A0A7W2HEJ5"/>
<name>A0A7W2HEJ5_9ACTN</name>
<sequence>MPTVTVTDEMVRSTGETDYGAAMRVLDAEFGWSRRRSLVLLHGSMSGGFLGIDSSRNYLRNLLLGHLPDGGCAECRVPEKGLLRVAVHIRLGDFTQDSTGPRPGVFNKRVPFSWYRSVLDTLRDRFGDVLHVDIVSDDPRQAARMLPEWSSCRDRSWTVLEDLSIMAAADLLICSVSSFSMLAAFLSDAPYVWYQPHLDENDGFLSIWGYLPEQWRGPTGANIRKEEQNACLPATRGVAVDAGGELPSWLTDFLMTKAALGRHSADLVRYGAIPRGVPPS</sequence>
<keyword evidence="2" id="KW-1185">Reference proteome</keyword>
<gene>
    <name evidence="1" type="ORF">H1V43_06090</name>
</gene>
<protein>
    <submittedName>
        <fullName evidence="1">Uncharacterized protein</fullName>
    </submittedName>
</protein>